<dbReference type="Gene3D" id="3.30.450.20">
    <property type="entry name" value="PAS domain"/>
    <property type="match status" value="1"/>
</dbReference>
<keyword evidence="5" id="KW-0812">Transmembrane</keyword>
<comment type="similarity">
    <text evidence="3">Belongs to the methyl-accepting chemotaxis (MCP) protein family.</text>
</comment>
<dbReference type="HOGENOM" id="CLU_000445_107_26_4"/>
<feature type="domain" description="HAMP" evidence="8">
    <location>
        <begin position="213"/>
        <end position="265"/>
    </location>
</feature>
<dbReference type="CDD" id="cd11386">
    <property type="entry name" value="MCP_signal"/>
    <property type="match status" value="1"/>
</dbReference>
<dbReference type="eggNOG" id="COG0840">
    <property type="taxonomic scope" value="Bacteria"/>
</dbReference>
<dbReference type="STRING" id="395494.Galf_2093"/>
<comment type="subcellular location">
    <subcellularLocation>
        <location evidence="1">Membrane</location>
    </subcellularLocation>
</comment>
<evidence type="ECO:0000313" key="9">
    <source>
        <dbReference type="EMBL" id="ADL56098.1"/>
    </source>
</evidence>
<dbReference type="GO" id="GO:0007165">
    <property type="term" value="P:signal transduction"/>
    <property type="evidence" value="ECO:0007669"/>
    <property type="project" value="UniProtKB-KW"/>
</dbReference>
<proteinExistence type="inferred from homology"/>
<dbReference type="FunFam" id="1.10.287.950:FF:000001">
    <property type="entry name" value="Methyl-accepting chemotaxis sensory transducer"/>
    <property type="match status" value="1"/>
</dbReference>
<dbReference type="PROSITE" id="PS50885">
    <property type="entry name" value="HAMP"/>
    <property type="match status" value="1"/>
</dbReference>
<evidence type="ECO:0000256" key="4">
    <source>
        <dbReference type="PROSITE-ProRule" id="PRU00284"/>
    </source>
</evidence>
<evidence type="ECO:0000313" key="10">
    <source>
        <dbReference type="Proteomes" id="UP000001235"/>
    </source>
</evidence>
<feature type="domain" description="Methyl-accepting transducer" evidence="6">
    <location>
        <begin position="270"/>
        <end position="506"/>
    </location>
</feature>
<dbReference type="OrthoDB" id="9813966at2"/>
<dbReference type="GO" id="GO:0006935">
    <property type="term" value="P:chemotaxis"/>
    <property type="evidence" value="ECO:0007669"/>
    <property type="project" value="UniProtKB-ARBA"/>
</dbReference>
<organism evidence="9 10">
    <name type="scientific">Gallionella capsiferriformans (strain ES-2)</name>
    <name type="common">Gallionella ferruginea capsiferriformans (strain ES-2)</name>
    <dbReference type="NCBI Taxonomy" id="395494"/>
    <lineage>
        <taxon>Bacteria</taxon>
        <taxon>Pseudomonadati</taxon>
        <taxon>Pseudomonadota</taxon>
        <taxon>Betaproteobacteria</taxon>
        <taxon>Nitrosomonadales</taxon>
        <taxon>Gallionellaceae</taxon>
        <taxon>Gallionella</taxon>
    </lineage>
</organism>
<dbReference type="SUPFAM" id="SSF58104">
    <property type="entry name" value="Methyl-accepting chemotaxis protein (MCP) signaling domain"/>
    <property type="match status" value="1"/>
</dbReference>
<sequence length="545" mass="59268">MENKNSYSAQNEVPFPDGVVLISKTDTRGIITYANDEFVAISGYSREELVGKNHNIVRHADMPAAAFKWLWDTLHAGRPWRGMVKNRCKNGSFYWVRATVVPIIEQGRTSGYVSMRRKPTREQIVQAEALYRRHAETGAGFGSSNERFKFSNWSLKSKLQLVIQSALLVVLGIGQFFISVQLHTDPATELQLLAGQVFLHVFLYFFIGFCVLRYVHNPLEAAKHEIRNVLQGNFDNEIEIGVGDEVGDMCREVTTMQTYLRMLVDEIVASARHINSYSGALDTQVSGVASSAFVAQEQIQAIASTMDEYSQSVAEVAALAADSIEDANSMKNIVDENNHNMEKSITAISRVAETVQSSSHTMAELGLSIQKIGAISNAIQEIAEQTNLLALNAAIEAARAGEQGRGFAVVADEVRKLAERTANSTKDIALTIREISTTSNSAVQSMECAVSEVANGIGLIQKNGDGMQEIMKASVNVSERITQISTASRAQSSASISVAKNLSAVKDVVDSNTQAATDAKMTAASLAESANELKHAGHPLTRCVS</sequence>
<gene>
    <name evidence="9" type="ordered locus">Galf_2093</name>
</gene>
<dbReference type="InterPro" id="IPR003660">
    <property type="entry name" value="HAMP_dom"/>
</dbReference>
<dbReference type="PROSITE" id="PS50112">
    <property type="entry name" value="PAS"/>
    <property type="match status" value="1"/>
</dbReference>
<dbReference type="EMBL" id="CP002159">
    <property type="protein sequence ID" value="ADL56098.1"/>
    <property type="molecule type" value="Genomic_DNA"/>
</dbReference>
<dbReference type="InterPro" id="IPR004089">
    <property type="entry name" value="MCPsignal_dom"/>
</dbReference>
<feature type="transmembrane region" description="Helical" evidence="5">
    <location>
        <begin position="159"/>
        <end position="178"/>
    </location>
</feature>
<protein>
    <submittedName>
        <fullName evidence="9">Methyl-accepting chemotaxis sensory transducer with Pas/Pac sensor</fullName>
    </submittedName>
</protein>
<dbReference type="PANTHER" id="PTHR32089:SF112">
    <property type="entry name" value="LYSOZYME-LIKE PROTEIN-RELATED"/>
    <property type="match status" value="1"/>
</dbReference>
<feature type="domain" description="PAS" evidence="7">
    <location>
        <begin position="26"/>
        <end position="53"/>
    </location>
</feature>
<dbReference type="NCBIfam" id="TIGR00229">
    <property type="entry name" value="sensory_box"/>
    <property type="match status" value="1"/>
</dbReference>
<dbReference type="SMART" id="SM00283">
    <property type="entry name" value="MA"/>
    <property type="match status" value="1"/>
</dbReference>
<evidence type="ECO:0000259" key="6">
    <source>
        <dbReference type="PROSITE" id="PS50111"/>
    </source>
</evidence>
<dbReference type="GO" id="GO:0016020">
    <property type="term" value="C:membrane"/>
    <property type="evidence" value="ECO:0007669"/>
    <property type="project" value="UniProtKB-SubCell"/>
</dbReference>
<dbReference type="InterPro" id="IPR013655">
    <property type="entry name" value="PAS_fold_3"/>
</dbReference>
<evidence type="ECO:0000259" key="7">
    <source>
        <dbReference type="PROSITE" id="PS50112"/>
    </source>
</evidence>
<dbReference type="Proteomes" id="UP000001235">
    <property type="component" value="Chromosome"/>
</dbReference>
<evidence type="ECO:0000256" key="2">
    <source>
        <dbReference type="ARBA" id="ARBA00023224"/>
    </source>
</evidence>
<keyword evidence="10" id="KW-1185">Reference proteome</keyword>
<evidence type="ECO:0000256" key="1">
    <source>
        <dbReference type="ARBA" id="ARBA00004370"/>
    </source>
</evidence>
<dbReference type="InterPro" id="IPR001610">
    <property type="entry name" value="PAC"/>
</dbReference>
<dbReference type="InterPro" id="IPR000014">
    <property type="entry name" value="PAS"/>
</dbReference>
<reference evidence="9 10" key="1">
    <citation type="submission" date="2010-08" db="EMBL/GenBank/DDBJ databases">
        <title>Complete sequence of Gallionella capsiferriformans ES-2.</title>
        <authorList>
            <consortium name="US DOE Joint Genome Institute"/>
            <person name="Lucas S."/>
            <person name="Copeland A."/>
            <person name="Lapidus A."/>
            <person name="Cheng J.-F."/>
            <person name="Bruce D."/>
            <person name="Goodwin L."/>
            <person name="Pitluck S."/>
            <person name="Chertkov O."/>
            <person name="Davenport K.W."/>
            <person name="Detter J.C."/>
            <person name="Han C."/>
            <person name="Tapia R."/>
            <person name="Land M."/>
            <person name="Hauser L."/>
            <person name="Chang Y.-J."/>
            <person name="Jeffries C."/>
            <person name="Kyrpides N."/>
            <person name="Ivanova N."/>
            <person name="Mikhailova N."/>
            <person name="Shelobolina E.S."/>
            <person name="Picardal F."/>
            <person name="Roden E."/>
            <person name="Emerson D."/>
            <person name="Woyke T."/>
        </authorList>
    </citation>
    <scope>NUCLEOTIDE SEQUENCE [LARGE SCALE GENOMIC DNA]</scope>
    <source>
        <strain evidence="9 10">ES-2</strain>
    </source>
</reference>
<dbReference type="SMART" id="SM00086">
    <property type="entry name" value="PAC"/>
    <property type="match status" value="1"/>
</dbReference>
<keyword evidence="2 4" id="KW-0807">Transducer</keyword>
<evidence type="ECO:0000256" key="3">
    <source>
        <dbReference type="ARBA" id="ARBA00029447"/>
    </source>
</evidence>
<dbReference type="CDD" id="cd00130">
    <property type="entry name" value="PAS"/>
    <property type="match status" value="1"/>
</dbReference>
<name>D9SI08_GALCS</name>
<dbReference type="Gene3D" id="1.10.287.950">
    <property type="entry name" value="Methyl-accepting chemotaxis protein"/>
    <property type="match status" value="1"/>
</dbReference>
<evidence type="ECO:0000259" key="8">
    <source>
        <dbReference type="PROSITE" id="PS50885"/>
    </source>
</evidence>
<dbReference type="PANTHER" id="PTHR32089">
    <property type="entry name" value="METHYL-ACCEPTING CHEMOTAXIS PROTEIN MCPB"/>
    <property type="match status" value="1"/>
</dbReference>
<accession>D9SI08</accession>
<dbReference type="SMART" id="SM00091">
    <property type="entry name" value="PAS"/>
    <property type="match status" value="1"/>
</dbReference>
<dbReference type="SUPFAM" id="SSF55785">
    <property type="entry name" value="PYP-like sensor domain (PAS domain)"/>
    <property type="match status" value="1"/>
</dbReference>
<dbReference type="Pfam" id="PF00672">
    <property type="entry name" value="HAMP"/>
    <property type="match status" value="1"/>
</dbReference>
<keyword evidence="5" id="KW-0472">Membrane</keyword>
<dbReference type="RefSeq" id="WP_013294030.1">
    <property type="nucleotide sequence ID" value="NC_014394.1"/>
</dbReference>
<dbReference type="Pfam" id="PF08447">
    <property type="entry name" value="PAS_3"/>
    <property type="match status" value="1"/>
</dbReference>
<dbReference type="Pfam" id="PF00015">
    <property type="entry name" value="MCPsignal"/>
    <property type="match status" value="1"/>
</dbReference>
<evidence type="ECO:0000256" key="5">
    <source>
        <dbReference type="SAM" id="Phobius"/>
    </source>
</evidence>
<dbReference type="PROSITE" id="PS50111">
    <property type="entry name" value="CHEMOTAXIS_TRANSDUC_2"/>
    <property type="match status" value="1"/>
</dbReference>
<dbReference type="KEGG" id="gca:Galf_2093"/>
<keyword evidence="5" id="KW-1133">Transmembrane helix</keyword>
<dbReference type="InterPro" id="IPR035965">
    <property type="entry name" value="PAS-like_dom_sf"/>
</dbReference>
<feature type="transmembrane region" description="Helical" evidence="5">
    <location>
        <begin position="190"/>
        <end position="215"/>
    </location>
</feature>
<dbReference type="AlphaFoldDB" id="D9SI08"/>